<dbReference type="CDD" id="cd07012">
    <property type="entry name" value="PBP2_Bug_TTT"/>
    <property type="match status" value="1"/>
</dbReference>
<keyword evidence="4" id="KW-1185">Reference proteome</keyword>
<dbReference type="Proteomes" id="UP000295254">
    <property type="component" value="Unassembled WGS sequence"/>
</dbReference>
<dbReference type="EMBL" id="RRZK01000008">
    <property type="protein sequence ID" value="TDB65584.1"/>
    <property type="molecule type" value="Genomic_DNA"/>
</dbReference>
<organism evidence="3 4">
    <name type="scientific">Pseudomonas vancouverensis</name>
    <dbReference type="NCBI Taxonomy" id="95300"/>
    <lineage>
        <taxon>Bacteria</taxon>
        <taxon>Pseudomonadati</taxon>
        <taxon>Pseudomonadota</taxon>
        <taxon>Gammaproteobacteria</taxon>
        <taxon>Pseudomonadales</taxon>
        <taxon>Pseudomonadaceae</taxon>
        <taxon>Pseudomonas</taxon>
    </lineage>
</organism>
<dbReference type="AlphaFoldDB" id="A0A4R4KCF6"/>
<protein>
    <submittedName>
        <fullName evidence="3">Tripartite tricarboxylate transporter substrate binding protein</fullName>
    </submittedName>
</protein>
<dbReference type="Gene3D" id="3.40.190.10">
    <property type="entry name" value="Periplasmic binding protein-like II"/>
    <property type="match status" value="1"/>
</dbReference>
<evidence type="ECO:0000313" key="3">
    <source>
        <dbReference type="EMBL" id="TDB65584.1"/>
    </source>
</evidence>
<dbReference type="RefSeq" id="WP_093230440.1">
    <property type="nucleotide sequence ID" value="NZ_LT629803.1"/>
</dbReference>
<dbReference type="SUPFAM" id="SSF53850">
    <property type="entry name" value="Periplasmic binding protein-like II"/>
    <property type="match status" value="1"/>
</dbReference>
<dbReference type="InterPro" id="IPR005064">
    <property type="entry name" value="BUG"/>
</dbReference>
<dbReference type="PIRSF" id="PIRSF017082">
    <property type="entry name" value="YflP"/>
    <property type="match status" value="1"/>
</dbReference>
<evidence type="ECO:0000313" key="4">
    <source>
        <dbReference type="Proteomes" id="UP000295254"/>
    </source>
</evidence>
<evidence type="ECO:0000256" key="2">
    <source>
        <dbReference type="SAM" id="SignalP"/>
    </source>
</evidence>
<comment type="caution">
    <text evidence="3">The sequence shown here is derived from an EMBL/GenBank/DDBJ whole genome shotgun (WGS) entry which is preliminary data.</text>
</comment>
<gene>
    <name evidence="3" type="ORF">EIY72_08715</name>
</gene>
<proteinExistence type="inferred from homology"/>
<accession>A0A4R4KCF6</accession>
<comment type="similarity">
    <text evidence="1">Belongs to the UPF0065 (bug) family.</text>
</comment>
<reference evidence="4" key="1">
    <citation type="journal article" date="2019" name="bioRxiv">
        <title>Bacterially produced spermidine induces plant systemic susceptibility to pathogens.</title>
        <authorList>
            <person name="Melnyk R.A."/>
            <person name="Beskrovnaya P.A."/>
            <person name="Liu Z."/>
            <person name="Song Y."/>
            <person name="Haney C.H."/>
        </authorList>
    </citation>
    <scope>NUCLEOTIDE SEQUENCE [LARGE SCALE GENOMIC DNA]</scope>
    <source>
        <strain evidence="4">Dha-51</strain>
    </source>
</reference>
<dbReference type="Gene3D" id="3.40.190.150">
    <property type="entry name" value="Bordetella uptake gene, domain 1"/>
    <property type="match status" value="1"/>
</dbReference>
<name>A0A4R4KCF6_PSEVA</name>
<dbReference type="PANTHER" id="PTHR42928:SF3">
    <property type="entry name" value="UPF0065 PROTEIN YFLP"/>
    <property type="match status" value="1"/>
</dbReference>
<dbReference type="OrthoDB" id="9780943at2"/>
<sequence>MQLQNTVPTRALQRFALAALCMLVSTRLLAMEPLHPECIVPGAPGGGGDLTCQLIKTALTESKVFNEPMQVSYLPGGVGAVTYNTVAAQRTAEDGTLIAWSSGSLLNLAQGKFGRFDENAVRWVAAVGKSYGAIAVKSDSPYRNLDDLVKALKKNPRQILFGTSGTAGSHDWLQAALIAKAADINIQDLRNIALEGGGEITTALLGDYIQVSSTDVFESMPYVRRGEVRLLAVFSENRLDIPELQDIPTAREQGYDIVCPVVRGFYLGPKVSDEAYAWWKDIFDKQLASPAFAELRKERRLLPFALTGEALDQYVKQQVAEYRQVIQELDQAR</sequence>
<dbReference type="Pfam" id="PF03401">
    <property type="entry name" value="TctC"/>
    <property type="match status" value="1"/>
</dbReference>
<feature type="chain" id="PRO_5020221716" evidence="2">
    <location>
        <begin position="31"/>
        <end position="333"/>
    </location>
</feature>
<evidence type="ECO:0000256" key="1">
    <source>
        <dbReference type="ARBA" id="ARBA00006987"/>
    </source>
</evidence>
<dbReference type="PANTHER" id="PTHR42928">
    <property type="entry name" value="TRICARBOXYLATE-BINDING PROTEIN"/>
    <property type="match status" value="1"/>
</dbReference>
<dbReference type="InterPro" id="IPR042100">
    <property type="entry name" value="Bug_dom1"/>
</dbReference>
<feature type="signal peptide" evidence="2">
    <location>
        <begin position="1"/>
        <end position="30"/>
    </location>
</feature>
<keyword evidence="2" id="KW-0732">Signal</keyword>